<reference evidence="1" key="1">
    <citation type="journal article" date="2017" name="Mycologia">
        <title>Fusarium algeriense, sp. nov., a novel toxigenic crown rot pathogen of durum wheat from Algeria is nested in the Fusarium burgessii species complex.</title>
        <authorList>
            <person name="Laraba I."/>
            <person name="Keddad A."/>
            <person name="Boureghda H."/>
            <person name="Abdallah N."/>
            <person name="Vaughan M.M."/>
            <person name="Proctor R.H."/>
            <person name="Busman M."/>
            <person name="O'Donnell K."/>
        </authorList>
    </citation>
    <scope>NUCLEOTIDE SEQUENCE</scope>
    <source>
        <strain evidence="1">NRRL 25174</strain>
    </source>
</reference>
<gene>
    <name evidence="1" type="ORF">FBEOM_4668</name>
</gene>
<comment type="caution">
    <text evidence="1">The sequence shown here is derived from an EMBL/GenBank/DDBJ whole genome shotgun (WGS) entry which is preliminary data.</text>
</comment>
<reference evidence="1" key="2">
    <citation type="submission" date="2020-02" db="EMBL/GenBank/DDBJ databases">
        <title>Identification and distribution of gene clusters putatively required for synthesis of sphingolipid metabolism inhibitors in phylogenetically diverse species of the filamentous fungus Fusarium.</title>
        <authorList>
            <person name="Kim H.-S."/>
            <person name="Busman M."/>
            <person name="Brown D.W."/>
            <person name="Divon H."/>
            <person name="Uhlig S."/>
            <person name="Proctor R.H."/>
        </authorList>
    </citation>
    <scope>NUCLEOTIDE SEQUENCE</scope>
    <source>
        <strain evidence="1">NRRL 25174</strain>
    </source>
</reference>
<dbReference type="OrthoDB" id="5091635at2759"/>
<organism evidence="1 2">
    <name type="scientific">Fusarium beomiforme</name>
    <dbReference type="NCBI Taxonomy" id="44412"/>
    <lineage>
        <taxon>Eukaryota</taxon>
        <taxon>Fungi</taxon>
        <taxon>Dikarya</taxon>
        <taxon>Ascomycota</taxon>
        <taxon>Pezizomycotina</taxon>
        <taxon>Sordariomycetes</taxon>
        <taxon>Hypocreomycetidae</taxon>
        <taxon>Hypocreales</taxon>
        <taxon>Nectriaceae</taxon>
        <taxon>Fusarium</taxon>
        <taxon>Fusarium burgessii species complex</taxon>
    </lineage>
</organism>
<sequence length="362" mass="39885">MADAAKKPLSARTASRINDQMTREVLRLVGRDPQDHVKCFEACLKTRDYQNHRSNRLYDLGTTATAVAIAATLNMKNVAVKPDSNHQNIISAFSKSAAGENLFFVKKPGNDSMVPKIGKIARGKFAVTTNDSGDTITPLMLLTMARLSGWCNQVDKSWLPRIDSADEDLSVWKFTGETDAIIASLVSDDIDWEAIPNLMELRTTLLEQPGNQSFQQVFGPPWNECLLNQEADGLKNIIIGALQRLFDTIAHVVERTHPIYGAFLDLTSKLDVTVMSSLDLDLGRAKHRHEKRLILISELSCRNEIVANVAESVGKLDRGSPSQELLLRSKLCSILDSADALILKENLSAETNIGAATNTNDE</sequence>
<keyword evidence="2" id="KW-1185">Reference proteome</keyword>
<proteinExistence type="predicted"/>
<accession>A0A9P5AMF4</accession>
<dbReference type="Proteomes" id="UP000730481">
    <property type="component" value="Unassembled WGS sequence"/>
</dbReference>
<evidence type="ECO:0000313" key="1">
    <source>
        <dbReference type="EMBL" id="KAF4341420.1"/>
    </source>
</evidence>
<protein>
    <submittedName>
        <fullName evidence="1">Uncharacterized protein</fullName>
    </submittedName>
</protein>
<dbReference type="AlphaFoldDB" id="A0A9P5AMF4"/>
<name>A0A9P5AMF4_9HYPO</name>
<evidence type="ECO:0000313" key="2">
    <source>
        <dbReference type="Proteomes" id="UP000730481"/>
    </source>
</evidence>
<dbReference type="EMBL" id="PVQB02000194">
    <property type="protein sequence ID" value="KAF4341420.1"/>
    <property type="molecule type" value="Genomic_DNA"/>
</dbReference>